<gene>
    <name evidence="4" type="ORF">SAMN05216287_4389</name>
</gene>
<dbReference type="InterPro" id="IPR050712">
    <property type="entry name" value="NAD(P)H-dep_reductase"/>
</dbReference>
<evidence type="ECO:0000313" key="5">
    <source>
        <dbReference type="Proteomes" id="UP000243778"/>
    </source>
</evidence>
<dbReference type="PANTHER" id="PTHR30543:SF21">
    <property type="entry name" value="NAD(P)H-DEPENDENT FMN REDUCTASE LOT6"/>
    <property type="match status" value="1"/>
</dbReference>
<dbReference type="EMBL" id="FNNU01000010">
    <property type="protein sequence ID" value="SDY04066.1"/>
    <property type="molecule type" value="Genomic_DNA"/>
</dbReference>
<dbReference type="PANTHER" id="PTHR30543">
    <property type="entry name" value="CHROMATE REDUCTASE"/>
    <property type="match status" value="1"/>
</dbReference>
<keyword evidence="2" id="KW-0288">FMN</keyword>
<keyword evidence="2" id="KW-0285">Flavoprotein</keyword>
<dbReference type="OrthoDB" id="9812295at2"/>
<proteinExistence type="predicted"/>
<dbReference type="GO" id="GO:0016655">
    <property type="term" value="F:oxidoreductase activity, acting on NAD(P)H, quinone or similar compound as acceptor"/>
    <property type="evidence" value="ECO:0007669"/>
    <property type="project" value="UniProtKB-ARBA"/>
</dbReference>
<name>A0A1H3GL79_9PSED</name>
<evidence type="ECO:0000259" key="3">
    <source>
        <dbReference type="Pfam" id="PF03358"/>
    </source>
</evidence>
<dbReference type="RefSeq" id="WP_090231787.1">
    <property type="nucleotide sequence ID" value="NZ_FNNU01000010.1"/>
</dbReference>
<comment type="cofactor">
    <cofactor evidence="1">
        <name>FMN</name>
        <dbReference type="ChEBI" id="CHEBI:58210"/>
    </cofactor>
</comment>
<evidence type="ECO:0000256" key="2">
    <source>
        <dbReference type="ARBA" id="ARBA00022643"/>
    </source>
</evidence>
<dbReference type="SUPFAM" id="SSF52218">
    <property type="entry name" value="Flavoproteins"/>
    <property type="match status" value="1"/>
</dbReference>
<dbReference type="InterPro" id="IPR029039">
    <property type="entry name" value="Flavoprotein-like_sf"/>
</dbReference>
<sequence>MENLRTLRFVTLLGSLRSGSFNGIIARALPALAPEGVSVEALGSIADLPHYDADLQAEGFPPAVLAMGKAIAEADAVIVVMPEYNYSVPGALKNAIDWLSRLPETPFSGKPVAIQSASPGMLGGARAQYHLRQVFVFLNAQVLNKPEVMVGQVAGKVDEKTGELTDQSTRDFIAGQLKALAELARKG</sequence>
<evidence type="ECO:0000313" key="4">
    <source>
        <dbReference type="EMBL" id="SDY04066.1"/>
    </source>
</evidence>
<dbReference type="GO" id="GO:0005829">
    <property type="term" value="C:cytosol"/>
    <property type="evidence" value="ECO:0007669"/>
    <property type="project" value="TreeGrafter"/>
</dbReference>
<dbReference type="InterPro" id="IPR005025">
    <property type="entry name" value="FMN_Rdtase-like_dom"/>
</dbReference>
<evidence type="ECO:0000256" key="1">
    <source>
        <dbReference type="ARBA" id="ARBA00001917"/>
    </source>
</evidence>
<keyword evidence="5" id="KW-1185">Reference proteome</keyword>
<dbReference type="AlphaFoldDB" id="A0A1H3GL79"/>
<reference evidence="5" key="1">
    <citation type="submission" date="2016-10" db="EMBL/GenBank/DDBJ databases">
        <authorList>
            <person name="Varghese N."/>
            <person name="Submissions S."/>
        </authorList>
    </citation>
    <scope>NUCLEOTIDE SEQUENCE [LARGE SCALE GENOMIC DNA]</scope>
    <source>
        <strain evidence="5">NRRL B-59562</strain>
    </source>
</reference>
<dbReference type="STRING" id="1007099.SAMN05216287_4389"/>
<protein>
    <submittedName>
        <fullName evidence="4">Chromate reductase</fullName>
    </submittedName>
</protein>
<accession>A0A1H3GL79</accession>
<dbReference type="Gene3D" id="3.40.50.360">
    <property type="match status" value="1"/>
</dbReference>
<organism evidence="4 5">
    <name type="scientific">Pseudomonas kuykendallii</name>
    <dbReference type="NCBI Taxonomy" id="1007099"/>
    <lineage>
        <taxon>Bacteria</taxon>
        <taxon>Pseudomonadati</taxon>
        <taxon>Pseudomonadota</taxon>
        <taxon>Gammaproteobacteria</taxon>
        <taxon>Pseudomonadales</taxon>
        <taxon>Pseudomonadaceae</taxon>
        <taxon>Pseudomonas</taxon>
    </lineage>
</organism>
<dbReference type="Proteomes" id="UP000243778">
    <property type="component" value="Unassembled WGS sequence"/>
</dbReference>
<dbReference type="GO" id="GO:0010181">
    <property type="term" value="F:FMN binding"/>
    <property type="evidence" value="ECO:0007669"/>
    <property type="project" value="TreeGrafter"/>
</dbReference>
<dbReference type="Pfam" id="PF03358">
    <property type="entry name" value="FMN_red"/>
    <property type="match status" value="1"/>
</dbReference>
<feature type="domain" description="NADPH-dependent FMN reductase-like" evidence="3">
    <location>
        <begin position="8"/>
        <end position="153"/>
    </location>
</feature>